<protein>
    <submittedName>
        <fullName evidence="1">Uncharacterized protein</fullName>
    </submittedName>
</protein>
<dbReference type="RefSeq" id="WP_154521930.1">
    <property type="nucleotide sequence ID" value="NZ_VULZ01000001.1"/>
</dbReference>
<dbReference type="EMBL" id="VULZ01000001">
    <property type="protein sequence ID" value="MSS13668.1"/>
    <property type="molecule type" value="Genomic_DNA"/>
</dbReference>
<organism evidence="1 2">
    <name type="scientific">Porcincola intestinalis</name>
    <dbReference type="NCBI Taxonomy" id="2606632"/>
    <lineage>
        <taxon>Bacteria</taxon>
        <taxon>Bacillati</taxon>
        <taxon>Bacillota</taxon>
        <taxon>Clostridia</taxon>
        <taxon>Lachnospirales</taxon>
        <taxon>Lachnospiraceae</taxon>
        <taxon>Porcincola</taxon>
    </lineage>
</organism>
<dbReference type="AlphaFoldDB" id="A0A6L5X2X7"/>
<evidence type="ECO:0000313" key="2">
    <source>
        <dbReference type="Proteomes" id="UP000481852"/>
    </source>
</evidence>
<dbReference type="Proteomes" id="UP000481852">
    <property type="component" value="Unassembled WGS sequence"/>
</dbReference>
<reference evidence="1 2" key="1">
    <citation type="submission" date="2019-08" db="EMBL/GenBank/DDBJ databases">
        <title>In-depth cultivation of the pig gut microbiome towards novel bacterial diversity and tailored functional studies.</title>
        <authorList>
            <person name="Wylensek D."/>
            <person name="Hitch T.C.A."/>
            <person name="Clavel T."/>
        </authorList>
    </citation>
    <scope>NUCLEOTIDE SEQUENCE [LARGE SCALE GENOMIC DNA]</scope>
    <source>
        <strain evidence="1 2">Oil+RF-744-WCA-WT-11</strain>
    </source>
</reference>
<comment type="caution">
    <text evidence="1">The sequence shown here is derived from an EMBL/GenBank/DDBJ whole genome shotgun (WGS) entry which is preliminary data.</text>
</comment>
<name>A0A6L5X2X7_9FIRM</name>
<proteinExistence type="predicted"/>
<gene>
    <name evidence="1" type="ORF">FYJ35_01145</name>
</gene>
<evidence type="ECO:0000313" key="1">
    <source>
        <dbReference type="EMBL" id="MSS13668.1"/>
    </source>
</evidence>
<accession>A0A6L5X2X7</accession>
<sequence length="127" mass="14885">MRFTNYDKMHDELTKILMECTPPDLGGTWDTYGRGYAAGLHRALYELECQEKFTDWDDRQKLLQPERSDFDWSIVDAMVNGLSDMLPDTNKAHGDGWLQDWLKNFMWEYGIDPADLLMEEKPGDESR</sequence>
<keyword evidence="2" id="KW-1185">Reference proteome</keyword>